<dbReference type="Proteomes" id="UP000694892">
    <property type="component" value="Unassembled WGS sequence"/>
</dbReference>
<protein>
    <submittedName>
        <fullName evidence="1">Uncharacterized protein</fullName>
    </submittedName>
</protein>
<feature type="non-terminal residue" evidence="1">
    <location>
        <position position="33"/>
    </location>
</feature>
<name>A0A974GZF1_XENLA</name>
<accession>A0A974GZF1</accession>
<feature type="non-terminal residue" evidence="1">
    <location>
        <position position="1"/>
    </location>
</feature>
<proteinExistence type="predicted"/>
<sequence>MVAGGEELQRGIVPDTAKAFNYHVAYDLTYEMV</sequence>
<dbReference type="EMBL" id="KV467341">
    <property type="protein sequence ID" value="OCT56222.1"/>
    <property type="molecule type" value="Genomic_DNA"/>
</dbReference>
<gene>
    <name evidence="1" type="ORF">XELAEV_180004643mg</name>
</gene>
<organism evidence="1">
    <name type="scientific">Xenopus laevis</name>
    <name type="common">African clawed frog</name>
    <dbReference type="NCBI Taxonomy" id="8355"/>
    <lineage>
        <taxon>Eukaryota</taxon>
        <taxon>Metazoa</taxon>
        <taxon>Chordata</taxon>
        <taxon>Craniata</taxon>
        <taxon>Vertebrata</taxon>
        <taxon>Euteleostomi</taxon>
        <taxon>Amphibia</taxon>
        <taxon>Batrachia</taxon>
        <taxon>Anura</taxon>
        <taxon>Pipoidea</taxon>
        <taxon>Pipidae</taxon>
        <taxon>Xenopodinae</taxon>
        <taxon>Xenopus</taxon>
        <taxon>Xenopus</taxon>
    </lineage>
</organism>
<evidence type="ECO:0000313" key="1">
    <source>
        <dbReference type="EMBL" id="OCT56222.1"/>
    </source>
</evidence>
<reference evidence="1" key="1">
    <citation type="submission" date="2016-05" db="EMBL/GenBank/DDBJ databases">
        <title>WGS assembly of Xenopus laevis.</title>
        <authorList>
            <person name="Session A."/>
            <person name="Uno Y."/>
            <person name="Kwon T."/>
            <person name="Chapman J."/>
            <person name="Toyoda A."/>
            <person name="Takahashi S."/>
            <person name="Fukui A."/>
            <person name="Hikosaka A."/>
            <person name="Putnam N."/>
            <person name="Stites J."/>
            <person name="Van Heeringen S."/>
            <person name="Quigley I."/>
            <person name="Heinz S."/>
            <person name="Hellsten U."/>
            <person name="Lyons J."/>
            <person name="Suzuki A."/>
            <person name="Kondo M."/>
            <person name="Ogino H."/>
            <person name="Ochi H."/>
            <person name="Bogdanovic O."/>
            <person name="Lister R."/>
            <person name="Georgiou G."/>
            <person name="Paranjpe S."/>
            <person name="Van Kruijsbergen I."/>
            <person name="Mozaffari S."/>
            <person name="Shu S."/>
            <person name="Schmutz J."/>
            <person name="Jenkins J."/>
            <person name="Grimwood J."/>
            <person name="Carlson J."/>
            <person name="Mitros T."/>
            <person name="Simakov O."/>
            <person name="Heald R."/>
            <person name="Miller K."/>
            <person name="Haudenschild C."/>
            <person name="Kuroki Y."/>
            <person name="Tanaka T."/>
            <person name="Michiue T."/>
            <person name="Watanabe M."/>
            <person name="Kinoshita T."/>
            <person name="Ohta Y."/>
            <person name="Mawaribuchi S."/>
            <person name="Suzuki Y."/>
            <person name="Haramoto Y."/>
            <person name="Yamamoto T."/>
            <person name="Takagi C."/>
            <person name="Kitzman J."/>
            <person name="Shendure J."/>
            <person name="Nakayama T."/>
            <person name="Izutsu Y."/>
            <person name="Robert J."/>
            <person name="Dichmann D."/>
            <person name="Flajnik M."/>
            <person name="Houston D."/>
            <person name="Marcotte E."/>
            <person name="Wallingford J."/>
            <person name="Ito Y."/>
            <person name="Asashima M."/>
            <person name="Ueno N."/>
            <person name="Matsuda Y."/>
            <person name="Jan Veenstra G."/>
            <person name="Fujiyama A."/>
            <person name="Harland R."/>
            <person name="Taira M."/>
            <person name="Rokhsar D.S."/>
        </authorList>
    </citation>
    <scope>NUCLEOTIDE SEQUENCE</scope>
    <source>
        <strain evidence="1">J</strain>
        <tissue evidence="1">Blood</tissue>
    </source>
</reference>
<dbReference type="AlphaFoldDB" id="A0A974GZF1"/>